<gene>
    <name evidence="2" type="ORF">g.92327</name>
</gene>
<name>A0A1D2AC97_AUXPR</name>
<feature type="compositionally biased region" description="Basic and acidic residues" evidence="1">
    <location>
        <begin position="246"/>
        <end position="257"/>
    </location>
</feature>
<evidence type="ECO:0000313" key="2">
    <source>
        <dbReference type="EMBL" id="JAT76778.1"/>
    </source>
</evidence>
<dbReference type="InterPro" id="IPR014848">
    <property type="entry name" value="Rgp1"/>
</dbReference>
<proteinExistence type="predicted"/>
<dbReference type="PANTHER" id="PTHR12507">
    <property type="entry name" value="REDUCED GROWTH PHENOTYPE 1 RGP1, YEAST -RELATED"/>
    <property type="match status" value="1"/>
</dbReference>
<feature type="region of interest" description="Disordered" evidence="1">
    <location>
        <begin position="225"/>
        <end position="267"/>
    </location>
</feature>
<sequence length="436" mass="45963">MMVQEADARPLLSARLVPPAGGLQAGEVLTAVLEILAPYPLALIEVDISLVGVERVDTAYVSRDWRAGVPPLSTDPRRIQRHLLQSGLCAACQTDLANPELRRFVIQSRLPSWLPPTYMGTALRVAYQLSAIIRYRDASSAHESSFAASPLSPPGVSPAQAVLQHAVRAAVVVLPGPGSGGRAVLRALLSPRLAQPAMRCWEVGAGTDLTQALDHLDALARQEPELEAGSDDDGGGGARMSAGEEDAAHPLPSEDKAASGGEVPDPARTFALRLGDRPLARVTLLPRGVEPGPGPGGKFVPGDTLCVLVELEQRGSLRCMQVEAALEAEEALAPGWRAGGRAWPAPLIVAEAREAAPHAASVGLQLALPRGATPSFRTPLCTLGWALRFVFTAVGQSPMRDPGSTPWRGATEKLTWRLPILVVAPGGIPGEEPNEY</sequence>
<accession>A0A1D2AC97</accession>
<evidence type="ECO:0000256" key="1">
    <source>
        <dbReference type="SAM" id="MobiDB-lite"/>
    </source>
</evidence>
<dbReference type="AlphaFoldDB" id="A0A1D2AC97"/>
<reference evidence="2" key="1">
    <citation type="submission" date="2015-08" db="EMBL/GenBank/DDBJ databases">
        <authorList>
            <person name="Babu N.S."/>
            <person name="Beckwith C.J."/>
            <person name="Beseler K.G."/>
            <person name="Brison A."/>
            <person name="Carone J.V."/>
            <person name="Caskin T.P."/>
            <person name="Diamond M."/>
            <person name="Durham M.E."/>
            <person name="Foxe J.M."/>
            <person name="Go M."/>
            <person name="Henderson B.A."/>
            <person name="Jones I.B."/>
            <person name="McGettigan J.A."/>
            <person name="Micheletti S.J."/>
            <person name="Nasrallah M.E."/>
            <person name="Ortiz D."/>
            <person name="Piller C.R."/>
            <person name="Privatt S.R."/>
            <person name="Schneider S.L."/>
            <person name="Sharp S."/>
            <person name="Smith T.C."/>
            <person name="Stanton J.D."/>
            <person name="Ullery H.E."/>
            <person name="Wilson R.J."/>
            <person name="Serrano M.G."/>
            <person name="Buck G."/>
            <person name="Lee V."/>
            <person name="Wang Y."/>
            <person name="Carvalho R."/>
            <person name="Voegtly L."/>
            <person name="Shi R."/>
            <person name="Duckworth R."/>
            <person name="Johnson A."/>
            <person name="Loviza R."/>
            <person name="Walstead R."/>
            <person name="Shah Z."/>
            <person name="Kiflezghi M."/>
            <person name="Wade K."/>
            <person name="Ball S.L."/>
            <person name="Bradley K.W."/>
            <person name="Asai D.J."/>
            <person name="Bowman C.A."/>
            <person name="Russell D.A."/>
            <person name="Pope W.H."/>
            <person name="Jacobs-Sera D."/>
            <person name="Hendrix R.W."/>
            <person name="Hatfull G.F."/>
        </authorList>
    </citation>
    <scope>NUCLEOTIDE SEQUENCE</scope>
</reference>
<dbReference type="EMBL" id="GDKF01001844">
    <property type="protein sequence ID" value="JAT76778.1"/>
    <property type="molecule type" value="Transcribed_RNA"/>
</dbReference>
<protein>
    <submittedName>
        <fullName evidence="2">Uncharacterized protein</fullName>
    </submittedName>
</protein>
<feature type="compositionally biased region" description="Acidic residues" evidence="1">
    <location>
        <begin position="225"/>
        <end position="234"/>
    </location>
</feature>
<organism evidence="2">
    <name type="scientific">Auxenochlorella protothecoides</name>
    <name type="common">Green microalga</name>
    <name type="synonym">Chlorella protothecoides</name>
    <dbReference type="NCBI Taxonomy" id="3075"/>
    <lineage>
        <taxon>Eukaryota</taxon>
        <taxon>Viridiplantae</taxon>
        <taxon>Chlorophyta</taxon>
        <taxon>core chlorophytes</taxon>
        <taxon>Trebouxiophyceae</taxon>
        <taxon>Chlorellales</taxon>
        <taxon>Chlorellaceae</taxon>
        <taxon>Auxenochlorella</taxon>
    </lineage>
</organism>